<dbReference type="InterPro" id="IPR042185">
    <property type="entry name" value="Serpin_sf_2"/>
</dbReference>
<dbReference type="InterPro" id="IPR036186">
    <property type="entry name" value="Serpin_sf"/>
</dbReference>
<dbReference type="InterPro" id="IPR000215">
    <property type="entry name" value="Serpin_fam"/>
</dbReference>
<evidence type="ECO:0000256" key="3">
    <source>
        <dbReference type="SAM" id="MobiDB-lite"/>
    </source>
</evidence>
<dbReference type="STRING" id="35608.A0A2U1MC29"/>
<feature type="region of interest" description="Disordered" evidence="3">
    <location>
        <begin position="1"/>
        <end position="39"/>
    </location>
</feature>
<evidence type="ECO:0000256" key="2">
    <source>
        <dbReference type="RuleBase" id="RU000411"/>
    </source>
</evidence>
<keyword evidence="6" id="KW-1185">Reference proteome</keyword>
<evidence type="ECO:0000313" key="5">
    <source>
        <dbReference type="EMBL" id="PWA58742.1"/>
    </source>
</evidence>
<feature type="compositionally biased region" description="Basic residues" evidence="3">
    <location>
        <begin position="1"/>
        <end position="10"/>
    </location>
</feature>
<evidence type="ECO:0000256" key="1">
    <source>
        <dbReference type="ARBA" id="ARBA00009500"/>
    </source>
</evidence>
<name>A0A2U1MC29_ARTAN</name>
<feature type="compositionally biased region" description="Polar residues" evidence="3">
    <location>
        <begin position="11"/>
        <end position="27"/>
    </location>
</feature>
<dbReference type="InterPro" id="IPR042178">
    <property type="entry name" value="Serpin_sf_1"/>
</dbReference>
<sequence length="430" mass="48018">MAGKGGRKKSNQITSSNELEPSINTPSKKQKTVTTSTMSANTTTVATKTLLDDAHDGFKNGNFVCSPLSLDILLGMLAAGAEGETLKQLLGFLGHESVDQLLSESPTSILFSNILSKPRKGGKEDLEFSLVNCIWVDNKVAPVRSSYQKVLETVYKTEARYVDFDNKVKCDEAVRKINKWVHKVTKGLIDTIVNGFGEDDLIVLANALYFKGAWYNPFIAKMTKNKHFYLINGKKVSVPFMTVGRELFDYGSFNGYKIIKLPYKSNDRLNKFSMYIFLPDRNDGLLNLLELFHSDGALFHGDFDLKPEWLSDLWIPKFKISCEFDPNNVMEQMGLTLPFEKTNKELSGIVDMRGLYNNMLYVSKMSQFSYIKVDEKGTVAAACTMGLMAGGGRDPNPISFVADHPFMFMIREDTSRAVLFVGAVLDPSAK</sequence>
<dbReference type="OrthoDB" id="1063785at2759"/>
<dbReference type="SMART" id="SM00093">
    <property type="entry name" value="SERPIN"/>
    <property type="match status" value="1"/>
</dbReference>
<comment type="caution">
    <text evidence="5">The sequence shown here is derived from an EMBL/GenBank/DDBJ whole genome shotgun (WGS) entry which is preliminary data.</text>
</comment>
<dbReference type="InterPro" id="IPR023795">
    <property type="entry name" value="Serpin_CS"/>
</dbReference>
<evidence type="ECO:0000259" key="4">
    <source>
        <dbReference type="SMART" id="SM00093"/>
    </source>
</evidence>
<evidence type="ECO:0000313" key="6">
    <source>
        <dbReference type="Proteomes" id="UP000245207"/>
    </source>
</evidence>
<comment type="similarity">
    <text evidence="1 2">Belongs to the serpin family.</text>
</comment>
<dbReference type="Gene3D" id="3.30.497.10">
    <property type="entry name" value="Antithrombin, subunit I, domain 2"/>
    <property type="match status" value="1"/>
</dbReference>
<gene>
    <name evidence="5" type="ORF">CTI12_AA396810</name>
</gene>
<proteinExistence type="inferred from homology"/>
<dbReference type="AlphaFoldDB" id="A0A2U1MC29"/>
<dbReference type="EMBL" id="PKPP01005807">
    <property type="protein sequence ID" value="PWA58742.1"/>
    <property type="molecule type" value="Genomic_DNA"/>
</dbReference>
<dbReference type="Proteomes" id="UP000245207">
    <property type="component" value="Unassembled WGS sequence"/>
</dbReference>
<dbReference type="PANTHER" id="PTHR11461:SF315">
    <property type="entry name" value="SERPIN-Z3-LIKE"/>
    <property type="match status" value="1"/>
</dbReference>
<dbReference type="Gene3D" id="2.30.39.10">
    <property type="entry name" value="Alpha-1-antitrypsin, domain 1"/>
    <property type="match status" value="1"/>
</dbReference>
<dbReference type="GO" id="GO:0005615">
    <property type="term" value="C:extracellular space"/>
    <property type="evidence" value="ECO:0007669"/>
    <property type="project" value="InterPro"/>
</dbReference>
<dbReference type="SUPFAM" id="SSF56574">
    <property type="entry name" value="Serpins"/>
    <property type="match status" value="1"/>
</dbReference>
<reference evidence="5 6" key="1">
    <citation type="journal article" date="2018" name="Mol. Plant">
        <title>The genome of Artemisia annua provides insight into the evolution of Asteraceae family and artemisinin biosynthesis.</title>
        <authorList>
            <person name="Shen Q."/>
            <person name="Zhang L."/>
            <person name="Liao Z."/>
            <person name="Wang S."/>
            <person name="Yan T."/>
            <person name="Shi P."/>
            <person name="Liu M."/>
            <person name="Fu X."/>
            <person name="Pan Q."/>
            <person name="Wang Y."/>
            <person name="Lv Z."/>
            <person name="Lu X."/>
            <person name="Zhang F."/>
            <person name="Jiang W."/>
            <person name="Ma Y."/>
            <person name="Chen M."/>
            <person name="Hao X."/>
            <person name="Li L."/>
            <person name="Tang Y."/>
            <person name="Lv G."/>
            <person name="Zhou Y."/>
            <person name="Sun X."/>
            <person name="Brodelius P.E."/>
            <person name="Rose J.K.C."/>
            <person name="Tang K."/>
        </authorList>
    </citation>
    <scope>NUCLEOTIDE SEQUENCE [LARGE SCALE GENOMIC DNA]</scope>
    <source>
        <strain evidence="6">cv. Huhao1</strain>
        <tissue evidence="5">Leaf</tissue>
    </source>
</reference>
<dbReference type="InterPro" id="IPR023796">
    <property type="entry name" value="Serpin_dom"/>
</dbReference>
<dbReference type="PANTHER" id="PTHR11461">
    <property type="entry name" value="SERINE PROTEASE INHIBITOR, SERPIN"/>
    <property type="match status" value="1"/>
</dbReference>
<dbReference type="Pfam" id="PF00079">
    <property type="entry name" value="Serpin"/>
    <property type="match status" value="1"/>
</dbReference>
<feature type="domain" description="Serpin" evidence="4">
    <location>
        <begin position="44"/>
        <end position="427"/>
    </location>
</feature>
<organism evidence="5 6">
    <name type="scientific">Artemisia annua</name>
    <name type="common">Sweet wormwood</name>
    <dbReference type="NCBI Taxonomy" id="35608"/>
    <lineage>
        <taxon>Eukaryota</taxon>
        <taxon>Viridiplantae</taxon>
        <taxon>Streptophyta</taxon>
        <taxon>Embryophyta</taxon>
        <taxon>Tracheophyta</taxon>
        <taxon>Spermatophyta</taxon>
        <taxon>Magnoliopsida</taxon>
        <taxon>eudicotyledons</taxon>
        <taxon>Gunneridae</taxon>
        <taxon>Pentapetalae</taxon>
        <taxon>asterids</taxon>
        <taxon>campanulids</taxon>
        <taxon>Asterales</taxon>
        <taxon>Asteraceae</taxon>
        <taxon>Asteroideae</taxon>
        <taxon>Anthemideae</taxon>
        <taxon>Artemisiinae</taxon>
        <taxon>Artemisia</taxon>
    </lineage>
</organism>
<dbReference type="CDD" id="cd02043">
    <property type="entry name" value="serpinP_plants"/>
    <property type="match status" value="1"/>
</dbReference>
<protein>
    <submittedName>
        <fullName evidence="5">Serpin-ZX</fullName>
    </submittedName>
</protein>
<dbReference type="GO" id="GO:0004867">
    <property type="term" value="F:serine-type endopeptidase inhibitor activity"/>
    <property type="evidence" value="ECO:0007669"/>
    <property type="project" value="InterPro"/>
</dbReference>
<dbReference type="PROSITE" id="PS00284">
    <property type="entry name" value="SERPIN"/>
    <property type="match status" value="1"/>
</dbReference>
<accession>A0A2U1MC29</accession>